<evidence type="ECO:0000313" key="11">
    <source>
        <dbReference type="EMBL" id="KAG5174397.1"/>
    </source>
</evidence>
<dbReference type="GO" id="GO:0000462">
    <property type="term" value="P:maturation of SSU-rRNA from tricistronic rRNA transcript (SSU-rRNA, 5.8S rRNA, LSU-rRNA)"/>
    <property type="evidence" value="ECO:0007669"/>
    <property type="project" value="TreeGrafter"/>
</dbReference>
<feature type="compositionally biased region" description="Basic and acidic residues" evidence="10">
    <location>
        <begin position="410"/>
        <end position="422"/>
    </location>
</feature>
<dbReference type="Pfam" id="PF06102">
    <property type="entry name" value="RRP36"/>
    <property type="match status" value="1"/>
</dbReference>
<comment type="subcellular location">
    <subcellularLocation>
        <location evidence="1 9">Nucleus</location>
        <location evidence="1 9">Nucleolus</location>
    </subcellularLocation>
</comment>
<dbReference type="GO" id="GO:0030686">
    <property type="term" value="C:90S preribosome"/>
    <property type="evidence" value="ECO:0007669"/>
    <property type="project" value="TreeGrafter"/>
</dbReference>
<comment type="subunit">
    <text evidence="9">Associates with 90S and pre-40S pre-ribosomal particles.</text>
</comment>
<keyword evidence="3 9" id="KW-0690">Ribosome biogenesis</keyword>
<feature type="compositionally biased region" description="Acidic residues" evidence="10">
    <location>
        <begin position="56"/>
        <end position="79"/>
    </location>
</feature>
<evidence type="ECO:0000256" key="10">
    <source>
        <dbReference type="SAM" id="MobiDB-lite"/>
    </source>
</evidence>
<keyword evidence="6 9" id="KW-0539">Nucleus</keyword>
<feature type="compositionally biased region" description="Basic residues" evidence="10">
    <location>
        <begin position="1"/>
        <end position="12"/>
    </location>
</feature>
<comment type="caution">
    <text evidence="11">The sequence shown here is derived from an EMBL/GenBank/DDBJ whole genome shotgun (WGS) entry which is preliminary data.</text>
</comment>
<feature type="compositionally biased region" description="Polar residues" evidence="10">
    <location>
        <begin position="134"/>
        <end position="144"/>
    </location>
</feature>
<dbReference type="PANTHER" id="PTHR21738:SF0">
    <property type="entry name" value="RIBOSOMAL RNA PROCESSING PROTEIN 36 HOMOLOG"/>
    <property type="match status" value="1"/>
</dbReference>
<proteinExistence type="inferred from homology"/>
<evidence type="ECO:0000256" key="7">
    <source>
        <dbReference type="ARBA" id="ARBA00023274"/>
    </source>
</evidence>
<feature type="compositionally biased region" description="Basic and acidic residues" evidence="10">
    <location>
        <begin position="381"/>
        <end position="394"/>
    </location>
</feature>
<feature type="compositionally biased region" description="Basic and acidic residues" evidence="10">
    <location>
        <begin position="204"/>
        <end position="224"/>
    </location>
</feature>
<evidence type="ECO:0000256" key="3">
    <source>
        <dbReference type="ARBA" id="ARBA00022517"/>
    </source>
</evidence>
<dbReference type="AlphaFoldDB" id="A0A8H7Y7Y7"/>
<dbReference type="EMBL" id="JAFIQS010000001">
    <property type="protein sequence ID" value="KAG5174397.1"/>
    <property type="molecule type" value="Genomic_DNA"/>
</dbReference>
<dbReference type="GO" id="GO:0005730">
    <property type="term" value="C:nucleolus"/>
    <property type="evidence" value="ECO:0007669"/>
    <property type="project" value="UniProtKB-SubCell"/>
</dbReference>
<feature type="compositionally biased region" description="Basic and acidic residues" evidence="10">
    <location>
        <begin position="115"/>
        <end position="126"/>
    </location>
</feature>
<evidence type="ECO:0000256" key="9">
    <source>
        <dbReference type="RuleBase" id="RU368027"/>
    </source>
</evidence>
<keyword evidence="5" id="KW-0175">Coiled coil</keyword>
<evidence type="ECO:0000256" key="5">
    <source>
        <dbReference type="ARBA" id="ARBA00023054"/>
    </source>
</evidence>
<feature type="region of interest" description="Disordered" evidence="10">
    <location>
        <begin position="171"/>
        <end position="241"/>
    </location>
</feature>
<feature type="region of interest" description="Disordered" evidence="10">
    <location>
        <begin position="1"/>
        <end position="144"/>
    </location>
</feature>
<dbReference type="InterPro" id="IPR009292">
    <property type="entry name" value="RRP36"/>
</dbReference>
<evidence type="ECO:0000256" key="8">
    <source>
        <dbReference type="ARBA" id="ARBA00025053"/>
    </source>
</evidence>
<sequence length="435" mass="49394">MPRRPRPLRRAPPHNLGTPKKNQKKAVPEIKPKAVPKIIHFADADSESQSENGGADNDEEVEELNEDEDESSEQVEFEEGSSQGTGLEEDHGQDDDVDADAPRVAQWEDDEEENFMYKKPIEEKSAMGDGTEVSLKNSATRKSVTAETSAYLLISDLQNLPLGALRRAQRILSQAEPESDSDSEADSERISSNSGSETYNTKGKGKEKGQKVEWSAKPRTDITKRSSKHAPMEVTSKKPVTRRRTVIEVPKIVPRDPRFLPTAGEFSADRFSKSYGFLVENRKRELQTLRETLKQARKLLSSSPKELRSEREHEVYRLEQAIKRTESLVNKDRLDQVQREALSKVKKEERAKRSEGKGAWYLKKGEQRKLIVQAKYEALAKEGGQRAVKKVMEKRQKKQSQKEKRSRPYAKGEEGLSRKRSSDSGWPTAKRQRVV</sequence>
<organism evidence="11">
    <name type="scientific">Psilocybe cubensis</name>
    <name type="common">Psychedelic mushroom</name>
    <name type="synonym">Stropharia cubensis</name>
    <dbReference type="NCBI Taxonomy" id="181762"/>
    <lineage>
        <taxon>Eukaryota</taxon>
        <taxon>Fungi</taxon>
        <taxon>Dikarya</taxon>
        <taxon>Basidiomycota</taxon>
        <taxon>Agaricomycotina</taxon>
        <taxon>Agaricomycetes</taxon>
        <taxon>Agaricomycetidae</taxon>
        <taxon>Agaricales</taxon>
        <taxon>Agaricineae</taxon>
        <taxon>Strophariaceae</taxon>
        <taxon>Psilocybe</taxon>
    </lineage>
</organism>
<accession>A0A8H7Y7Y7</accession>
<feature type="region of interest" description="Disordered" evidence="10">
    <location>
        <begin position="381"/>
        <end position="435"/>
    </location>
</feature>
<name>A0A8H7Y7Y7_PSICU</name>
<keyword evidence="4 9" id="KW-0698">rRNA processing</keyword>
<keyword evidence="7 9" id="KW-0687">Ribonucleoprotein</keyword>
<gene>
    <name evidence="11" type="ORF">JR316_001056</name>
</gene>
<evidence type="ECO:0000256" key="2">
    <source>
        <dbReference type="ARBA" id="ARBA00009418"/>
    </source>
</evidence>
<evidence type="ECO:0000256" key="6">
    <source>
        <dbReference type="ARBA" id="ARBA00023242"/>
    </source>
</evidence>
<evidence type="ECO:0000256" key="4">
    <source>
        <dbReference type="ARBA" id="ARBA00022552"/>
    </source>
</evidence>
<dbReference type="PANTHER" id="PTHR21738">
    <property type="entry name" value="RIBOSOMAL RNA PROCESSING PROTEIN 36 HOMOLOG"/>
    <property type="match status" value="1"/>
</dbReference>
<protein>
    <recommendedName>
        <fullName evidence="9">rRNA biogenesis protein RRP36</fullName>
    </recommendedName>
</protein>
<feature type="compositionally biased region" description="Basic residues" evidence="10">
    <location>
        <begin position="395"/>
        <end position="408"/>
    </location>
</feature>
<comment type="similarity">
    <text evidence="2 9">Belongs to the RRP36 family.</text>
</comment>
<evidence type="ECO:0000256" key="1">
    <source>
        <dbReference type="ARBA" id="ARBA00004604"/>
    </source>
</evidence>
<reference evidence="11" key="1">
    <citation type="submission" date="2021-02" db="EMBL/GenBank/DDBJ databases">
        <title>Psilocybe cubensis genome.</title>
        <authorList>
            <person name="Mckernan K.J."/>
            <person name="Crawford S."/>
            <person name="Trippe A."/>
            <person name="Kane L.T."/>
            <person name="Mclaughlin S."/>
        </authorList>
    </citation>
    <scope>NUCLEOTIDE SEQUENCE [LARGE SCALE GENOMIC DNA]</scope>
    <source>
        <strain evidence="11">MGC-MH-2018</strain>
    </source>
</reference>
<comment type="function">
    <text evidence="8 9">Component of the 90S pre-ribosome involved in the maturation of rRNAs. Required for early cleavages of the pre-RNAs in the 40S ribosomal subunit maturation pathway.</text>
</comment>